<dbReference type="Proteomes" id="UP000505077">
    <property type="component" value="Unassembled WGS sequence"/>
</dbReference>
<gene>
    <name evidence="2" type="ORF">ZNDK_0137</name>
</gene>
<comment type="caution">
    <text evidence="2">The sequence shown here is derived from an EMBL/GenBank/DDBJ whole genome shotgun (WGS) entry which is preliminary data.</text>
</comment>
<keyword evidence="1" id="KW-0732">Signal</keyword>
<feature type="chain" id="PRO_5027103884" description="Outer membrane homotrimeric porin" evidence="1">
    <location>
        <begin position="24"/>
        <end position="525"/>
    </location>
</feature>
<proteinExistence type="predicted"/>
<evidence type="ECO:0000313" key="2">
    <source>
        <dbReference type="EMBL" id="GFH62366.1"/>
    </source>
</evidence>
<sequence>MKKLATLLLATGLVFSSVSGASAIDFKVKGEWLVSFDYGQNGAFTGGNGKTGYGSSRYEDEFEAQQRLRFQIDAVASEALSGQLFLEIGRQFWGSERMGSNGGALGADGNNAVKVRRAFIDWMPPQTDLKIRMGLQGLALPSFTTESQIFNDDVAAVSLSYKFNDNVTLTGLWMRPYNDNFNNANTATTTYYPNSNYMDNVDMGALLLPLTFDGVKVTPWFVYAGIGPNFGDSARKLGDSGSFTNATLGTSAGQFRSGMFPAGGMFHKEDGSSTDLKWPTSYGTAIWAGVTGEVTAFDPFRAAWDINYGSSTWEDQGRLNRQGWLASLLFEYKLDWAIPGLYGWWSTGDDSNPANGSERMPYISTGNTNNLFSMYAGNGAPWNHTREGVLFNSMAGTWGIGVRLKDMSFLEDIKHTFRINYMGGTNSPTFAKRYLSGKNEWHDDNHAANEGGLGRDPLYMTTLDSAVEFGLTTVYKMYDNFQVYVDANYIATWLDKDVWGKSTMNGSNDDVRDPWNVNVTFVYSF</sequence>
<dbReference type="InterPro" id="IPR059232">
    <property type="entry name" value="Porin_put"/>
</dbReference>
<protein>
    <recommendedName>
        <fullName evidence="4">Outer membrane homotrimeric porin</fullName>
    </recommendedName>
</protein>
<feature type="signal peptide" evidence="1">
    <location>
        <begin position="1"/>
        <end position="23"/>
    </location>
</feature>
<evidence type="ECO:0000313" key="3">
    <source>
        <dbReference type="Proteomes" id="UP000505077"/>
    </source>
</evidence>
<name>A0A6L2R474_9BACT</name>
<accession>A0A6L2R474</accession>
<dbReference type="EMBL" id="BLLL01000001">
    <property type="protein sequence ID" value="GFH62366.1"/>
    <property type="molecule type" value="Genomic_DNA"/>
</dbReference>
<evidence type="ECO:0008006" key="4">
    <source>
        <dbReference type="Google" id="ProtNLM"/>
    </source>
</evidence>
<dbReference type="AlphaFoldDB" id="A0A6L2R474"/>
<evidence type="ECO:0000256" key="1">
    <source>
        <dbReference type="SAM" id="SignalP"/>
    </source>
</evidence>
<dbReference type="NCBIfam" id="NF033939">
    <property type="entry name" value="DESULF_POR1"/>
    <property type="match status" value="1"/>
</dbReference>
<organism evidence="2 3">
    <name type="scientific">Candidatus Desulfovibrio kirbyi</name>
    <dbReference type="NCBI Taxonomy" id="2696086"/>
    <lineage>
        <taxon>Bacteria</taxon>
        <taxon>Pseudomonadati</taxon>
        <taxon>Thermodesulfobacteriota</taxon>
        <taxon>Desulfovibrionia</taxon>
        <taxon>Desulfovibrionales</taxon>
        <taxon>Desulfovibrionaceae</taxon>
        <taxon>Desulfovibrio</taxon>
    </lineage>
</organism>
<reference evidence="2 3" key="1">
    <citation type="journal article" date="2020" name="ISME J.">
        <title>Parallel Reductive Genome Evolution in Desulfovibrio Ectosymbionts Independently Acquired by Trichonympha Protists in the Termite Gut.</title>
        <authorList>
            <person name="Takeuchi M."/>
            <person name="Kuwahara H."/>
            <person name="Murakami T."/>
            <person name="Takahashi K."/>
            <person name="Kajitani R."/>
            <person name="Toyoda A."/>
            <person name="Itoh T."/>
            <person name="Ohkuma M."/>
            <person name="Hongoh Y."/>
        </authorList>
    </citation>
    <scope>NUCLEOTIDE SEQUENCE [LARGE SCALE GENOMIC DNA]</scope>
    <source>
        <strain evidence="2">ZnDsv-02</strain>
    </source>
</reference>